<name>A0AAV0AZK9_PHAPC</name>
<accession>A0AAV0AZK9</accession>
<dbReference type="Proteomes" id="UP001153365">
    <property type="component" value="Unassembled WGS sequence"/>
</dbReference>
<organism evidence="1 2">
    <name type="scientific">Phakopsora pachyrhizi</name>
    <name type="common">Asian soybean rust disease fungus</name>
    <dbReference type="NCBI Taxonomy" id="170000"/>
    <lineage>
        <taxon>Eukaryota</taxon>
        <taxon>Fungi</taxon>
        <taxon>Dikarya</taxon>
        <taxon>Basidiomycota</taxon>
        <taxon>Pucciniomycotina</taxon>
        <taxon>Pucciniomycetes</taxon>
        <taxon>Pucciniales</taxon>
        <taxon>Phakopsoraceae</taxon>
        <taxon>Phakopsora</taxon>
    </lineage>
</organism>
<dbReference type="EMBL" id="CALTRL010002208">
    <property type="protein sequence ID" value="CAH7675015.1"/>
    <property type="molecule type" value="Genomic_DNA"/>
</dbReference>
<reference evidence="1" key="1">
    <citation type="submission" date="2022-06" db="EMBL/GenBank/DDBJ databases">
        <authorList>
            <consortium name="SYNGENTA / RWTH Aachen University"/>
        </authorList>
    </citation>
    <scope>NUCLEOTIDE SEQUENCE</scope>
</reference>
<gene>
    <name evidence="1" type="ORF">PPACK8108_LOCUS9978</name>
</gene>
<protein>
    <submittedName>
        <fullName evidence="1">Uncharacterized protein</fullName>
    </submittedName>
</protein>
<dbReference type="AlphaFoldDB" id="A0AAV0AZK9"/>
<evidence type="ECO:0000313" key="2">
    <source>
        <dbReference type="Proteomes" id="UP001153365"/>
    </source>
</evidence>
<comment type="caution">
    <text evidence="1">The sequence shown here is derived from an EMBL/GenBank/DDBJ whole genome shotgun (WGS) entry which is preliminary data.</text>
</comment>
<evidence type="ECO:0000313" key="1">
    <source>
        <dbReference type="EMBL" id="CAH7675015.1"/>
    </source>
</evidence>
<keyword evidence="2" id="KW-1185">Reference proteome</keyword>
<proteinExistence type="predicted"/>
<sequence length="389" mass="43964">MKAGDIETLALILRPFAELPKWAYVDLGNVVEEVCEMMRAVDDNFGPSTVFKNIDPKSSSGFIVVYEELLTVLLRSSSLKTHYGPDGESVIVGAGIKKYPNLEHKLTKNATESKIKFEQQFDRATLLNITDVDIDSLVVEERNIATEEASITKRIPLKYKSLCLSEMAQHNIQHPTFQWDVKGQTRWDGLVIDILVKHWLYAKNKEAFQEYPLQSDFCTKTIVSAIVEQWLRGQKASYGKDKITNQNLSRIKEKGCETASQIIPHMNCISDTEEDEDGNLPCIESNWRHNKDSLLLHLLDTNTICSIRDRKGNNAANRCLESHRIIARNDSDQTACPGQPSNCYSEEFLNGLNATHKLSLSIQKPCVQLDQHIFSITPQHILAEANVHP</sequence>